<reference evidence="3 4" key="1">
    <citation type="submission" date="2024-02" db="EMBL/GenBank/DDBJ databases">
        <authorList>
            <person name="Chen Y."/>
            <person name="Shah S."/>
            <person name="Dougan E. K."/>
            <person name="Thang M."/>
            <person name="Chan C."/>
        </authorList>
    </citation>
    <scope>NUCLEOTIDE SEQUENCE [LARGE SCALE GENOMIC DNA]</scope>
</reference>
<dbReference type="PANTHER" id="PTHR19446">
    <property type="entry name" value="REVERSE TRANSCRIPTASES"/>
    <property type="match status" value="1"/>
</dbReference>
<feature type="non-terminal residue" evidence="3">
    <location>
        <position position="1"/>
    </location>
</feature>
<evidence type="ECO:0000256" key="1">
    <source>
        <dbReference type="SAM" id="MobiDB-lite"/>
    </source>
</evidence>
<sequence>AASVAAAELAKEIPEMAFSELMPREEGSVAFLAHEDYCNVLLKASGKNGVFYKHRKSSADEDNELLLLWLPPEYSLEESLQLAKDDSVFGVVQKSSAVEGRFALRFADLTTLENFATTHSIQSNALFGRWKFAGTLVSLGIAGALTFLHSQDWVNPDVLYVTEGHFVFIAEKIGRRDPVYFNHAGFARQIKWKALNSKAKLLAKEYNKNRATASSEFRAPSRSIQQLENRRLFLERSVKVPPKAAAKVPAIFTGDINLELSDSKLLSDLLHSGIWFDLRQCADEQMQSQHFGGTSQGVNKQLTTALLSKWAREADAMGLDPVDIEKGVPKVAHRDIVASVTWSKVDCCVAICPRDALPTVIAAVGYTSRACGVLVVQSPDELHLKGSISPVRRSLSSFLWLDSKTALADALSAAAESTVLGLVEKGQQGILALRFRNYGDLARYAKAHGHDKDWDLQRWKISGLPTSTGLVGLSNLLNSLGWDLEEVVYQDADHAVFTSAKKGIAENFHYNVDEQPRTVRFKALNSIARKAAADESKTARKQLLQPSKRAAEQKKFPSQCSAAAKAASPKQTAVQPVLSAAARAVTVSSVQSVMCIARRRKVRVVLKFLRAAMQRALTAEQYARIQDQTMTPPDGTTTTNEQAQLDAIMQASMVIPVWIGDVEKDESHTREVDRWLVQLGFAEHVAMKPAGEEVKVGFTMIRMISLNDALLVAENAGALGVVEKGNKDDYRPPHAATDLVMRKRLLKTDIDGAYRAWCRGAERKVRLLMQCKKHLLEFFRDVAMILNKIEKLGEWPQDLLSSYTSLIPKDEHADDVSATDFRPITVLSTIYRLYAKARFIALLQWQESLVSEAVFGCRKGKSAETLAVQIALDLESKGFTNFQYVAGVSYDCRKAFDLVPIEIALEIMRRRGCRPRILSALHGLYNGLHRVFRLPSPVGNWWCSYNGLVQGDPISMVILNSLVACVVEASARLPHPALRISTYADDLSAVIRGETLQEVKNGLRAVRAVVRGYVASGCGELNDRKCFTFGDEHVNGLLRPGFQHLEDFRIVGGSLVVRDDASFVTQLEQKRHEEDQGGQGPVIRSDQLEENG</sequence>
<evidence type="ECO:0000313" key="3">
    <source>
        <dbReference type="EMBL" id="CAK9087084.1"/>
    </source>
</evidence>
<comment type="caution">
    <text evidence="3">The sequence shown here is derived from an EMBL/GenBank/DDBJ whole genome shotgun (WGS) entry which is preliminary data.</text>
</comment>
<protein>
    <submittedName>
        <fullName evidence="3">Retrovirus-related Pol polyprotein from type-1 retrotransposable element R2 (Retrovirus-related Pol polyprotein from type I retrotransposable element R2)</fullName>
    </submittedName>
</protein>
<gene>
    <name evidence="3" type="ORF">SCF082_LOCUS41170</name>
</gene>
<evidence type="ECO:0000313" key="4">
    <source>
        <dbReference type="Proteomes" id="UP001642464"/>
    </source>
</evidence>
<feature type="region of interest" description="Disordered" evidence="1">
    <location>
        <begin position="535"/>
        <end position="556"/>
    </location>
</feature>
<proteinExistence type="predicted"/>
<name>A0ABP0QGD7_9DINO</name>
<feature type="domain" description="Reverse transcriptase" evidence="2">
    <location>
        <begin position="788"/>
        <end position="1055"/>
    </location>
</feature>
<evidence type="ECO:0000259" key="2">
    <source>
        <dbReference type="PROSITE" id="PS50878"/>
    </source>
</evidence>
<feature type="region of interest" description="Disordered" evidence="1">
    <location>
        <begin position="1069"/>
        <end position="1092"/>
    </location>
</feature>
<accession>A0ABP0QGD7</accession>
<feature type="non-terminal residue" evidence="3">
    <location>
        <position position="1092"/>
    </location>
</feature>
<dbReference type="PROSITE" id="PS50878">
    <property type="entry name" value="RT_POL"/>
    <property type="match status" value="1"/>
</dbReference>
<keyword evidence="4" id="KW-1185">Reference proteome</keyword>
<dbReference type="Pfam" id="PF00078">
    <property type="entry name" value="RVT_1"/>
    <property type="match status" value="1"/>
</dbReference>
<organism evidence="3 4">
    <name type="scientific">Durusdinium trenchii</name>
    <dbReference type="NCBI Taxonomy" id="1381693"/>
    <lineage>
        <taxon>Eukaryota</taxon>
        <taxon>Sar</taxon>
        <taxon>Alveolata</taxon>
        <taxon>Dinophyceae</taxon>
        <taxon>Suessiales</taxon>
        <taxon>Symbiodiniaceae</taxon>
        <taxon>Durusdinium</taxon>
    </lineage>
</organism>
<dbReference type="EMBL" id="CAXAMM010039531">
    <property type="protein sequence ID" value="CAK9087084.1"/>
    <property type="molecule type" value="Genomic_DNA"/>
</dbReference>
<dbReference type="Proteomes" id="UP001642464">
    <property type="component" value="Unassembled WGS sequence"/>
</dbReference>
<dbReference type="InterPro" id="IPR000477">
    <property type="entry name" value="RT_dom"/>
</dbReference>